<evidence type="ECO:0000313" key="2">
    <source>
        <dbReference type="EMBL" id="ACM47727.1"/>
    </source>
</evidence>
<dbReference type="Pfam" id="PF03235">
    <property type="entry name" value="GmrSD_N"/>
    <property type="match status" value="1"/>
</dbReference>
<dbReference type="AlphaFoldDB" id="B9VWK3"/>
<sequence length="330" mass="39207">MADKTREQILKSEEQIYELRKSIRYDIRELVIENIVSKYDKGKSYTEDEESQDLSKFYNVLFIPEYQRDFTWDKIRQSRFIESVILGLPIPLVFVAENKDSAWEIVDGSQRIRTLHAFIKNNLKLIGLEKFDTLNDFNFNDLDPSRQGKILNTSLRMIVLSEDADDEVKRDMFERINRGSDLLKPMEKRKGDKTGLFTQFIYERCSKNPLLEKLAPIDKWLRNRQEKEELILRYFALSDKNNYSKFPKIRVLQIIWISILTLKTKKLMICPSMIEKKLLTNTTMNLLPCSNSLTNIPLTALENPIILRQNEFYSRQYQLVFMLLWKKIQH</sequence>
<dbReference type="PANTHER" id="PTHR39639:SF1">
    <property type="entry name" value="DUF262 DOMAIN-CONTAINING PROTEIN"/>
    <property type="match status" value="1"/>
</dbReference>
<dbReference type="PANTHER" id="PTHR39639">
    <property type="entry name" value="CHROMOSOME 16, WHOLE GENOME SHOTGUN SEQUENCE"/>
    <property type="match status" value="1"/>
</dbReference>
<reference evidence="2" key="1">
    <citation type="journal article" date="2013" name="Plasmid">
        <title>Characterisation of a cryptic plasmid from an Antarctic bacterium Pedobacter cryoconitis strain BG5.</title>
        <authorList>
            <person name="Wong C.M."/>
            <person name="Tam H.K."/>
            <person name="Ng W.M."/>
            <person name="Boo S.Y."/>
            <person name="Gonzalez M."/>
        </authorList>
    </citation>
    <scope>NUCLEOTIDE SEQUENCE</scope>
    <source>
        <strain evidence="2">BG5</strain>
        <plasmid evidence="2">pMWHK1</plasmid>
    </source>
</reference>
<evidence type="ECO:0000259" key="1">
    <source>
        <dbReference type="Pfam" id="PF03235"/>
    </source>
</evidence>
<dbReference type="InterPro" id="IPR004919">
    <property type="entry name" value="GmrSD_N"/>
</dbReference>
<proteinExistence type="predicted"/>
<dbReference type="EMBL" id="FJ613505">
    <property type="protein sequence ID" value="ACM47727.1"/>
    <property type="molecule type" value="Genomic_DNA"/>
</dbReference>
<protein>
    <recommendedName>
        <fullName evidence="1">GmrSD restriction endonucleases N-terminal domain-containing protein</fullName>
    </recommendedName>
</protein>
<name>B9VWK3_9SPHI</name>
<feature type="domain" description="GmrSD restriction endonucleases N-terminal" evidence="1">
    <location>
        <begin position="59"/>
        <end position="190"/>
    </location>
</feature>
<keyword evidence="2" id="KW-0614">Plasmid</keyword>
<geneLocation type="plasmid" evidence="2">
    <name>pMWHK1</name>
</geneLocation>
<accession>B9VWK3</accession>
<organism evidence="2">
    <name type="scientific">Pedobacter sp. BG5</name>
    <dbReference type="NCBI Taxonomy" id="524386"/>
    <lineage>
        <taxon>Bacteria</taxon>
        <taxon>Pseudomonadati</taxon>
        <taxon>Bacteroidota</taxon>
        <taxon>Sphingobacteriia</taxon>
        <taxon>Sphingobacteriales</taxon>
        <taxon>Sphingobacteriaceae</taxon>
        <taxon>Pedobacter</taxon>
    </lineage>
</organism>
<dbReference type="RefSeq" id="WP_012660675.1">
    <property type="nucleotide sequence ID" value="NC_012033.1"/>
</dbReference>